<dbReference type="GO" id="GO:0005737">
    <property type="term" value="C:cytoplasm"/>
    <property type="evidence" value="ECO:0007669"/>
    <property type="project" value="TreeGrafter"/>
</dbReference>
<organism evidence="1 4">
    <name type="scientific">Halococcus dombrowskii</name>
    <dbReference type="NCBI Taxonomy" id="179637"/>
    <lineage>
        <taxon>Archaea</taxon>
        <taxon>Methanobacteriati</taxon>
        <taxon>Methanobacteriota</taxon>
        <taxon>Stenosarchaea group</taxon>
        <taxon>Halobacteria</taxon>
        <taxon>Halobacteriales</taxon>
        <taxon>Halococcaceae</taxon>
        <taxon>Halococcus</taxon>
    </lineage>
</organism>
<evidence type="ECO:0000313" key="2">
    <source>
        <dbReference type="EMBL" id="UOO97467.1"/>
    </source>
</evidence>
<dbReference type="Pfam" id="PF02567">
    <property type="entry name" value="PhzC-PhzF"/>
    <property type="match status" value="1"/>
</dbReference>
<dbReference type="NCBIfam" id="TIGR00654">
    <property type="entry name" value="PhzF_family"/>
    <property type="match status" value="1"/>
</dbReference>
<dbReference type="Proteomes" id="UP001500962">
    <property type="component" value="Unassembled WGS sequence"/>
</dbReference>
<reference evidence="1" key="1">
    <citation type="journal article" date="2014" name="Int. J. Syst. Evol. Microbiol.">
        <title>Complete genome sequence of Corynebacterium casei LMG S-19264T (=DSM 44701T), isolated from a smear-ripened cheese.</title>
        <authorList>
            <consortium name="US DOE Joint Genome Institute (JGI-PGF)"/>
            <person name="Walter F."/>
            <person name="Albersmeier A."/>
            <person name="Kalinowski J."/>
            <person name="Ruckert C."/>
        </authorList>
    </citation>
    <scope>NUCLEOTIDE SEQUENCE</scope>
    <source>
        <strain evidence="1">JCM 12289</strain>
    </source>
</reference>
<keyword evidence="3" id="KW-1185">Reference proteome</keyword>
<dbReference type="Gene3D" id="3.10.310.10">
    <property type="entry name" value="Diaminopimelate Epimerase, Chain A, domain 1"/>
    <property type="match status" value="2"/>
</dbReference>
<geneLocation type="plasmid" evidence="2 3">
    <name>unnamed4</name>
</geneLocation>
<keyword evidence="2" id="KW-0614">Plasmid</keyword>
<dbReference type="SUPFAM" id="SSF54506">
    <property type="entry name" value="Diaminopimelate epimerase-like"/>
    <property type="match status" value="1"/>
</dbReference>
<protein>
    <submittedName>
        <fullName evidence="1">PhzF family phenazine biosynthesis protein</fullName>
    </submittedName>
</protein>
<dbReference type="AlphaFoldDB" id="A0AAV3SIM7"/>
<dbReference type="PANTHER" id="PTHR13774">
    <property type="entry name" value="PHENAZINE BIOSYNTHESIS PROTEIN"/>
    <property type="match status" value="1"/>
</dbReference>
<dbReference type="PANTHER" id="PTHR13774:SF32">
    <property type="entry name" value="ANTISENSE-ENHANCING SEQUENCE 1"/>
    <property type="match status" value="1"/>
</dbReference>
<dbReference type="GeneID" id="71763889"/>
<accession>A0AAV3SIM7</accession>
<gene>
    <name evidence="1" type="ORF">GCM10008985_24580</name>
    <name evidence="2" type="ORF">MUK72_18535</name>
</gene>
<dbReference type="EMBL" id="CP095009">
    <property type="protein sequence ID" value="UOO97467.1"/>
    <property type="molecule type" value="Genomic_DNA"/>
</dbReference>
<evidence type="ECO:0000313" key="1">
    <source>
        <dbReference type="EMBL" id="GAA0466722.1"/>
    </source>
</evidence>
<dbReference type="PIRSF" id="PIRSF016184">
    <property type="entry name" value="PhzC_PhzF"/>
    <property type="match status" value="1"/>
</dbReference>
<proteinExistence type="predicted"/>
<name>A0AAV3SIM7_HALDO</name>
<dbReference type="RefSeq" id="WP_244707122.1">
    <property type="nucleotide sequence ID" value="NZ_BAAADN010000038.1"/>
</dbReference>
<dbReference type="InterPro" id="IPR003719">
    <property type="entry name" value="Phenazine_PhzF-like"/>
</dbReference>
<dbReference type="Proteomes" id="UP000830542">
    <property type="component" value="Plasmid unnamed4"/>
</dbReference>
<dbReference type="EMBL" id="BAAADN010000038">
    <property type="protein sequence ID" value="GAA0466722.1"/>
    <property type="molecule type" value="Genomic_DNA"/>
</dbReference>
<sequence length="314" mass="34474">MPINQSDGRTTNSTAAVKNMTSHPLYTVDVFSQRKYTGNQLAVVDEAHRLSPDVMQQIAQEMNYSETTFITDPKPSEAGHRVRIFTPQTELPFAGHPTLGTAFVIREYVIDGEPNEIVLNLDVGSIRVTIEQNDMGQDIYWMEQQPPTFDTTIDSERAARIVTLDTNQIDPAYEPQVVSTGIPTLIIPMTSIEAVREAEINGTQYENLVAEYGAKEVFVFSSETVDSENDIHARMFAPALGVPEDPATGSANGCLAGYLAQHHYFEAPSVEHSVEQGYEIERPSLLRLRADATGNSVSVSVGGQILPVSMGELL</sequence>
<reference evidence="2" key="2">
    <citation type="submission" date="2022-04" db="EMBL/GenBank/DDBJ databases">
        <title>Sequencing and genomic assembly of Halococcus dombrowskii.</title>
        <authorList>
            <person name="Lim S.W."/>
            <person name="MacLea K.S."/>
        </authorList>
    </citation>
    <scope>NUCLEOTIDE SEQUENCE</scope>
    <source>
        <strain evidence="2">H4</strain>
        <plasmid evidence="2">unnamed4</plasmid>
    </source>
</reference>
<dbReference type="KEGG" id="hdo:MUK72_18535"/>
<reference evidence="1" key="3">
    <citation type="submission" date="2023-12" db="EMBL/GenBank/DDBJ databases">
        <authorList>
            <person name="Sun Q."/>
            <person name="Inoue M."/>
        </authorList>
    </citation>
    <scope>NUCLEOTIDE SEQUENCE</scope>
    <source>
        <strain evidence="1">JCM 12289</strain>
    </source>
</reference>
<dbReference type="GO" id="GO:0016853">
    <property type="term" value="F:isomerase activity"/>
    <property type="evidence" value="ECO:0007669"/>
    <property type="project" value="TreeGrafter"/>
</dbReference>
<evidence type="ECO:0000313" key="4">
    <source>
        <dbReference type="Proteomes" id="UP001500962"/>
    </source>
</evidence>
<evidence type="ECO:0000313" key="3">
    <source>
        <dbReference type="Proteomes" id="UP000830542"/>
    </source>
</evidence>